<evidence type="ECO:0000259" key="3">
    <source>
        <dbReference type="Pfam" id="PF00857"/>
    </source>
</evidence>
<keyword evidence="2 4" id="KW-0378">Hydrolase</keyword>
<keyword evidence="5" id="KW-1185">Reference proteome</keyword>
<dbReference type="InterPro" id="IPR036380">
    <property type="entry name" value="Isochorismatase-like_sf"/>
</dbReference>
<dbReference type="AlphaFoldDB" id="A0A3M8DFD4"/>
<dbReference type="PANTHER" id="PTHR43540:SF14">
    <property type="entry name" value="ISOCHORISMATASE"/>
    <property type="match status" value="1"/>
</dbReference>
<proteinExistence type="inferred from homology"/>
<accession>A0A3M8DFD4</accession>
<dbReference type="InterPro" id="IPR050272">
    <property type="entry name" value="Isochorismatase-like_hydrls"/>
</dbReference>
<name>A0A3M8DFD4_9BACL</name>
<dbReference type="Gene3D" id="3.40.50.850">
    <property type="entry name" value="Isochorismatase-like"/>
    <property type="match status" value="1"/>
</dbReference>
<dbReference type="Proteomes" id="UP000269573">
    <property type="component" value="Unassembled WGS sequence"/>
</dbReference>
<reference evidence="4 5" key="1">
    <citation type="submission" date="2018-10" db="EMBL/GenBank/DDBJ databases">
        <title>Phylogenomics of Brevibacillus.</title>
        <authorList>
            <person name="Dunlap C."/>
        </authorList>
    </citation>
    <scope>NUCLEOTIDE SEQUENCE [LARGE SCALE GENOMIC DNA]</scope>
    <source>
        <strain evidence="4 5">JCM 15774</strain>
    </source>
</reference>
<dbReference type="InterPro" id="IPR000868">
    <property type="entry name" value="Isochorismatase-like_dom"/>
</dbReference>
<dbReference type="RefSeq" id="WP_122923652.1">
    <property type="nucleotide sequence ID" value="NZ_RHHU01000005.1"/>
</dbReference>
<protein>
    <submittedName>
        <fullName evidence="4">Cysteine hydrolase</fullName>
    </submittedName>
</protein>
<comment type="caution">
    <text evidence="4">The sequence shown here is derived from an EMBL/GenBank/DDBJ whole genome shotgun (WGS) entry which is preliminary data.</text>
</comment>
<organism evidence="4 5">
    <name type="scientific">Brevibacillus nitrificans</name>
    <dbReference type="NCBI Taxonomy" id="651560"/>
    <lineage>
        <taxon>Bacteria</taxon>
        <taxon>Bacillati</taxon>
        <taxon>Bacillota</taxon>
        <taxon>Bacilli</taxon>
        <taxon>Bacillales</taxon>
        <taxon>Paenibacillaceae</taxon>
        <taxon>Brevibacillus</taxon>
    </lineage>
</organism>
<dbReference type="SUPFAM" id="SSF52499">
    <property type="entry name" value="Isochorismatase-like hydrolases"/>
    <property type="match status" value="1"/>
</dbReference>
<feature type="domain" description="Isochorismatase-like" evidence="3">
    <location>
        <begin position="5"/>
        <end position="140"/>
    </location>
</feature>
<dbReference type="Pfam" id="PF00857">
    <property type="entry name" value="Isochorismatase"/>
    <property type="match status" value="1"/>
</dbReference>
<dbReference type="CDD" id="cd01014">
    <property type="entry name" value="nicotinamidase_related"/>
    <property type="match status" value="1"/>
</dbReference>
<sequence>MKKNTALLVVDVQNFMIEHAYQGNAFLTRIEKLIGQARELQIPVVYIRHTEDEGEFKIDTPTWQIHPAIAPLKNDPVFNKSACDSFLGTPLQEELQSKGIEQLIVVGFQSEYCIDTTSRRAVSLGYDVTLASDCHSTFDSSVLKAKQIIAHHNQTLGGFGTPSNQIRVVSSEQIFREA</sequence>
<gene>
    <name evidence="4" type="ORF">EDM59_11055</name>
</gene>
<dbReference type="PANTHER" id="PTHR43540">
    <property type="entry name" value="PEROXYUREIDOACRYLATE/UREIDOACRYLATE AMIDOHYDROLASE-RELATED"/>
    <property type="match status" value="1"/>
</dbReference>
<dbReference type="GO" id="GO:0016787">
    <property type="term" value="F:hydrolase activity"/>
    <property type="evidence" value="ECO:0007669"/>
    <property type="project" value="UniProtKB-KW"/>
</dbReference>
<evidence type="ECO:0000313" key="4">
    <source>
        <dbReference type="EMBL" id="RNB86698.1"/>
    </source>
</evidence>
<evidence type="ECO:0000256" key="2">
    <source>
        <dbReference type="ARBA" id="ARBA00022801"/>
    </source>
</evidence>
<evidence type="ECO:0000313" key="5">
    <source>
        <dbReference type="Proteomes" id="UP000269573"/>
    </source>
</evidence>
<evidence type="ECO:0000256" key="1">
    <source>
        <dbReference type="ARBA" id="ARBA00006336"/>
    </source>
</evidence>
<dbReference type="EMBL" id="RHHU01000005">
    <property type="protein sequence ID" value="RNB86698.1"/>
    <property type="molecule type" value="Genomic_DNA"/>
</dbReference>
<comment type="similarity">
    <text evidence="1">Belongs to the isochorismatase family.</text>
</comment>